<accession>A0ABV5K5D5</accession>
<sequence>MSQSPRKPSRPARAPTSRPRRVAGSRPGAPEVEGIDGVDEVAEVEVTALDEVPAAPEVDLRKRSAEPVVADDPPAVAASYDEPDEPDSRRRPLGVLIAVVVLLLALGAGEVVYLASDHEPDPTPLTAERPVQAPDLEVRRVVDQAATAATLILAGSSKDYDAQVAKATATMTEPFAEKYRQTKADIKKQFVAQQTEVVIDISAQGVVTATDDEVVALLFLTQTTRKGSRGGVQPVQYRVTVTMTNTSDGWLVSRLEAL</sequence>
<evidence type="ECO:0000313" key="5">
    <source>
        <dbReference type="EMBL" id="MFB9311958.1"/>
    </source>
</evidence>
<feature type="compositionally biased region" description="Low complexity" evidence="3">
    <location>
        <begin position="1"/>
        <end position="17"/>
    </location>
</feature>
<reference evidence="5 6" key="1">
    <citation type="submission" date="2024-09" db="EMBL/GenBank/DDBJ databases">
        <authorList>
            <person name="Sun Q."/>
            <person name="Mori K."/>
        </authorList>
    </citation>
    <scope>NUCLEOTIDE SEQUENCE [LARGE SCALE GENOMIC DNA]</scope>
    <source>
        <strain evidence="5 6">JCM 9626</strain>
    </source>
</reference>
<proteinExistence type="predicted"/>
<protein>
    <recommendedName>
        <fullName evidence="7">Mce-associated membrane protein</fullName>
    </recommendedName>
</protein>
<keyword evidence="4" id="KW-0812">Transmembrane</keyword>
<evidence type="ECO:0000313" key="6">
    <source>
        <dbReference type="Proteomes" id="UP001589750"/>
    </source>
</evidence>
<dbReference type="PANTHER" id="PTHR37042:SF4">
    <property type="entry name" value="OUTER MEMBRANE PROTEIN RV1973"/>
    <property type="match status" value="1"/>
</dbReference>
<comment type="caution">
    <text evidence="5">The sequence shown here is derived from an EMBL/GenBank/DDBJ whole genome shotgun (WGS) entry which is preliminary data.</text>
</comment>
<keyword evidence="6" id="KW-1185">Reference proteome</keyword>
<feature type="transmembrane region" description="Helical" evidence="4">
    <location>
        <begin position="93"/>
        <end position="115"/>
    </location>
</feature>
<feature type="region of interest" description="Disordered" evidence="3">
    <location>
        <begin position="1"/>
        <end position="89"/>
    </location>
</feature>
<feature type="compositionally biased region" description="Low complexity" evidence="3">
    <location>
        <begin position="67"/>
        <end position="78"/>
    </location>
</feature>
<dbReference type="Proteomes" id="UP001589750">
    <property type="component" value="Unassembled WGS sequence"/>
</dbReference>
<name>A0ABV5K5D5_9ACTN</name>
<dbReference type="PANTHER" id="PTHR37042">
    <property type="entry name" value="OUTER MEMBRANE PROTEIN RV1973"/>
    <property type="match status" value="1"/>
</dbReference>
<evidence type="ECO:0000256" key="1">
    <source>
        <dbReference type="ARBA" id="ARBA00004370"/>
    </source>
</evidence>
<organism evidence="5 6">
    <name type="scientific">Nocardioides plantarum</name>
    <dbReference type="NCBI Taxonomy" id="29299"/>
    <lineage>
        <taxon>Bacteria</taxon>
        <taxon>Bacillati</taxon>
        <taxon>Actinomycetota</taxon>
        <taxon>Actinomycetes</taxon>
        <taxon>Propionibacteriales</taxon>
        <taxon>Nocardioidaceae</taxon>
        <taxon>Nocardioides</taxon>
    </lineage>
</organism>
<comment type="subcellular location">
    <subcellularLocation>
        <location evidence="1">Membrane</location>
    </subcellularLocation>
</comment>
<keyword evidence="2 4" id="KW-0472">Membrane</keyword>
<evidence type="ECO:0000256" key="2">
    <source>
        <dbReference type="ARBA" id="ARBA00023136"/>
    </source>
</evidence>
<gene>
    <name evidence="5" type="ORF">ACFFRI_02785</name>
</gene>
<evidence type="ECO:0000256" key="4">
    <source>
        <dbReference type="SAM" id="Phobius"/>
    </source>
</evidence>
<dbReference type="EMBL" id="JBHMDG010000002">
    <property type="protein sequence ID" value="MFB9311958.1"/>
    <property type="molecule type" value="Genomic_DNA"/>
</dbReference>
<evidence type="ECO:0008006" key="7">
    <source>
        <dbReference type="Google" id="ProtNLM"/>
    </source>
</evidence>
<feature type="compositionally biased region" description="Acidic residues" evidence="3">
    <location>
        <begin position="33"/>
        <end position="43"/>
    </location>
</feature>
<evidence type="ECO:0000256" key="3">
    <source>
        <dbReference type="SAM" id="MobiDB-lite"/>
    </source>
</evidence>
<keyword evidence="4" id="KW-1133">Transmembrane helix</keyword>
<dbReference type="RefSeq" id="WP_140010837.1">
    <property type="nucleotide sequence ID" value="NZ_JBHMDG010000002.1"/>
</dbReference>